<dbReference type="EMBL" id="VUAZ01000239">
    <property type="protein sequence ID" value="MPR05397.1"/>
    <property type="molecule type" value="Genomic_DNA"/>
</dbReference>
<evidence type="ECO:0000313" key="2">
    <source>
        <dbReference type="EMBL" id="MPR05397.1"/>
    </source>
</evidence>
<evidence type="ECO:0000313" key="3">
    <source>
        <dbReference type="Proteomes" id="UP000326112"/>
    </source>
</evidence>
<feature type="non-terminal residue" evidence="2">
    <location>
        <position position="119"/>
    </location>
</feature>
<reference evidence="2 3" key="2">
    <citation type="journal article" date="2023" name="Plant Pathol.">
        <title>Dismantling and reorganizing Pseudomonas marginalis sensu#lato.</title>
        <authorList>
            <person name="Sawada H."/>
            <person name="Fujikawa T."/>
            <person name="Satou M."/>
        </authorList>
    </citation>
    <scope>NUCLEOTIDE SEQUENCE [LARGE SCALE GENOMIC DNA]</scope>
    <source>
        <strain evidence="2 3">MAFF 212408</strain>
    </source>
</reference>
<protein>
    <submittedName>
        <fullName evidence="2">Uncharacterized protein</fullName>
    </submittedName>
</protein>
<gene>
    <name evidence="2" type="ORF">F0169_26995</name>
</gene>
<keyword evidence="1" id="KW-1133">Transmembrane helix</keyword>
<proteinExistence type="predicted"/>
<organism evidence="2 3">
    <name type="scientific">Pseudomonas kitaguniensis</name>
    <dbReference type="NCBI Taxonomy" id="2607908"/>
    <lineage>
        <taxon>Bacteria</taxon>
        <taxon>Pseudomonadati</taxon>
        <taxon>Pseudomonadota</taxon>
        <taxon>Gammaproteobacteria</taxon>
        <taxon>Pseudomonadales</taxon>
        <taxon>Pseudomonadaceae</taxon>
        <taxon>Pseudomonas</taxon>
    </lineage>
</organism>
<comment type="caution">
    <text evidence="2">The sequence shown here is derived from an EMBL/GenBank/DDBJ whole genome shotgun (WGS) entry which is preliminary data.</text>
</comment>
<reference evidence="2 3" key="1">
    <citation type="journal article" date="2020" name="Int. J. Syst. Evol. Microbiol.">
        <title>Pseudomonas kitaguniensis sp. nov., a pathogen causing bacterial rot of Welsh onion in Japan.</title>
        <authorList>
            <person name="Sawada H."/>
            <person name="Fujikawa T."/>
            <person name="Nishiwaki Y."/>
            <person name="Horita H."/>
        </authorList>
    </citation>
    <scope>NUCLEOTIDE SEQUENCE [LARGE SCALE GENOMIC DNA]</scope>
    <source>
        <strain evidence="2 3">MAFF 212408</strain>
    </source>
</reference>
<name>A0A5N7KTD4_9PSED</name>
<evidence type="ECO:0000256" key="1">
    <source>
        <dbReference type="SAM" id="Phobius"/>
    </source>
</evidence>
<keyword evidence="1" id="KW-0812">Transmembrane</keyword>
<sequence>MLLASRLSSVQAGLRFATSDKVGFMDDHDKVSVVAKPVALLTASTRCPMPGRHGVGQEPQSPNILTSPSGTARMKKLIALIVLALVAVLYVGYYQALEDADVETILFIKKHPTFQMKFY</sequence>
<feature type="transmembrane region" description="Helical" evidence="1">
    <location>
        <begin position="77"/>
        <end position="96"/>
    </location>
</feature>
<dbReference type="Proteomes" id="UP000326112">
    <property type="component" value="Unassembled WGS sequence"/>
</dbReference>
<keyword evidence="3" id="KW-1185">Reference proteome</keyword>
<accession>A0A5N7KTD4</accession>
<keyword evidence="1" id="KW-0472">Membrane</keyword>